<evidence type="ECO:0000256" key="8">
    <source>
        <dbReference type="ARBA" id="ARBA00023136"/>
    </source>
</evidence>
<sequence>ALGQSTFDPRVKGWWFVSIRLPALILLSYLFIVLFGPRLTSNWKPFALRRFLVAYNGFLVVLNAYIFLLLCTSAVTLKYSLLCQHIVYSSDVVELRLASGLWWYYVSKIIELTDTIIFILRKKSQQLTFLHIYHHVTMPFWCWIAVRWFCGGSTFFIPTINSFVHIVMYTYYGLSAFKPNSKWYLLRKQLLTVLQLVNHALCCLTHSLTGAILFMYVVRSDPAPCALRLHTRQAGILRFGIWGQYNRSVSELLCIRLLLRPRKGPRKKTNNYIRTRTNENAYRPCYRPRQQPLSPLIHFRIQSSHEQYSARVTKLATVPHCSRHLYSPPLPSIPDIHHFPTTLINVTFDLFILGCSAYLPI</sequence>
<organism evidence="11">
    <name type="scientific">Schistocephalus solidus</name>
    <name type="common">Tapeworm</name>
    <dbReference type="NCBI Taxonomy" id="70667"/>
    <lineage>
        <taxon>Eukaryota</taxon>
        <taxon>Metazoa</taxon>
        <taxon>Spiralia</taxon>
        <taxon>Lophotrochozoa</taxon>
        <taxon>Platyhelminthes</taxon>
        <taxon>Cestoda</taxon>
        <taxon>Eucestoda</taxon>
        <taxon>Diphyllobothriidea</taxon>
        <taxon>Diphyllobothriidae</taxon>
        <taxon>Schistocephalus</taxon>
    </lineage>
</organism>
<dbReference type="GO" id="GO:0019367">
    <property type="term" value="P:fatty acid elongation, saturated fatty acid"/>
    <property type="evidence" value="ECO:0007669"/>
    <property type="project" value="TreeGrafter"/>
</dbReference>
<evidence type="ECO:0000256" key="6">
    <source>
        <dbReference type="ARBA" id="ARBA00022989"/>
    </source>
</evidence>
<evidence type="ECO:0000256" key="10">
    <source>
        <dbReference type="RuleBase" id="RU361115"/>
    </source>
</evidence>
<feature type="transmembrane region" description="Helical" evidence="10">
    <location>
        <begin position="57"/>
        <end position="81"/>
    </location>
</feature>
<protein>
    <recommendedName>
        <fullName evidence="10">Elongation of very long chain fatty acids protein</fullName>
        <ecNumber evidence="10">2.3.1.199</ecNumber>
    </recommendedName>
    <alternativeName>
        <fullName evidence="10">Very-long-chain 3-oxoacyl-CoA synthase</fullName>
    </alternativeName>
</protein>
<keyword evidence="7 10" id="KW-0443">Lipid metabolism</keyword>
<dbReference type="AlphaFoldDB" id="A0A0X3NKC4"/>
<dbReference type="GO" id="GO:0042761">
    <property type="term" value="P:very long-chain fatty acid biosynthetic process"/>
    <property type="evidence" value="ECO:0007669"/>
    <property type="project" value="TreeGrafter"/>
</dbReference>
<dbReference type="EC" id="2.3.1.199" evidence="10"/>
<keyword evidence="8 10" id="KW-0472">Membrane</keyword>
<dbReference type="GO" id="GO:0005789">
    <property type="term" value="C:endoplasmic reticulum membrane"/>
    <property type="evidence" value="ECO:0007669"/>
    <property type="project" value="TreeGrafter"/>
</dbReference>
<comment type="similarity">
    <text evidence="10">Belongs to the ELO family.</text>
</comment>
<accession>A0A0X3NKC4</accession>
<keyword evidence="6 10" id="KW-1133">Transmembrane helix</keyword>
<feature type="non-terminal residue" evidence="11">
    <location>
        <position position="1"/>
    </location>
</feature>
<dbReference type="Pfam" id="PF01151">
    <property type="entry name" value="ELO"/>
    <property type="match status" value="1"/>
</dbReference>
<gene>
    <name evidence="11" type="primary">ELOV4</name>
    <name evidence="11" type="ORF">TR160099</name>
</gene>
<comment type="catalytic activity">
    <reaction evidence="10">
        <text>a very-long-chain acyl-CoA + malonyl-CoA + H(+) = a very-long-chain 3-oxoacyl-CoA + CO2 + CoA</text>
        <dbReference type="Rhea" id="RHEA:32727"/>
        <dbReference type="ChEBI" id="CHEBI:15378"/>
        <dbReference type="ChEBI" id="CHEBI:16526"/>
        <dbReference type="ChEBI" id="CHEBI:57287"/>
        <dbReference type="ChEBI" id="CHEBI:57384"/>
        <dbReference type="ChEBI" id="CHEBI:90725"/>
        <dbReference type="ChEBI" id="CHEBI:90736"/>
        <dbReference type="EC" id="2.3.1.199"/>
    </reaction>
</comment>
<feature type="transmembrane region" description="Helical" evidence="10">
    <location>
        <begin position="132"/>
        <end position="149"/>
    </location>
</feature>
<keyword evidence="4 10" id="KW-0812">Transmembrane</keyword>
<evidence type="ECO:0000313" key="11">
    <source>
        <dbReference type="EMBL" id="JAP39720.1"/>
    </source>
</evidence>
<feature type="transmembrane region" description="Helical" evidence="10">
    <location>
        <begin position="196"/>
        <end position="218"/>
    </location>
</feature>
<dbReference type="GO" id="GO:0009922">
    <property type="term" value="F:fatty acid elongase activity"/>
    <property type="evidence" value="ECO:0007669"/>
    <property type="project" value="UniProtKB-EC"/>
</dbReference>
<dbReference type="GO" id="GO:0034626">
    <property type="term" value="P:fatty acid elongation, polyunsaturated fatty acid"/>
    <property type="evidence" value="ECO:0007669"/>
    <property type="project" value="TreeGrafter"/>
</dbReference>
<feature type="transmembrane region" description="Helical" evidence="10">
    <location>
        <begin position="155"/>
        <end position="175"/>
    </location>
</feature>
<dbReference type="PANTHER" id="PTHR11157:SF12">
    <property type="entry name" value="ELONGATION OF VERY LONG CHAIN FATTY ACIDS PROTEIN 4"/>
    <property type="match status" value="1"/>
</dbReference>
<evidence type="ECO:0000256" key="1">
    <source>
        <dbReference type="ARBA" id="ARBA00004141"/>
    </source>
</evidence>
<evidence type="ECO:0000256" key="3">
    <source>
        <dbReference type="ARBA" id="ARBA00022679"/>
    </source>
</evidence>
<feature type="transmembrane region" description="Helical" evidence="10">
    <location>
        <begin position="14"/>
        <end position="36"/>
    </location>
</feature>
<evidence type="ECO:0000256" key="7">
    <source>
        <dbReference type="ARBA" id="ARBA00023098"/>
    </source>
</evidence>
<evidence type="ECO:0000256" key="2">
    <source>
        <dbReference type="ARBA" id="ARBA00022516"/>
    </source>
</evidence>
<comment type="subcellular location">
    <subcellularLocation>
        <location evidence="1">Membrane</location>
        <topology evidence="1">Multi-pass membrane protein</topology>
    </subcellularLocation>
</comment>
<dbReference type="PANTHER" id="PTHR11157">
    <property type="entry name" value="FATTY ACID ACYL TRANSFERASE-RELATED"/>
    <property type="match status" value="1"/>
</dbReference>
<dbReference type="EMBL" id="GEEE01023505">
    <property type="protein sequence ID" value="JAP39720.1"/>
    <property type="molecule type" value="Transcribed_RNA"/>
</dbReference>
<feature type="transmembrane region" description="Helical" evidence="10">
    <location>
        <begin position="101"/>
        <end position="120"/>
    </location>
</feature>
<evidence type="ECO:0000256" key="4">
    <source>
        <dbReference type="ARBA" id="ARBA00022692"/>
    </source>
</evidence>
<dbReference type="GO" id="GO:0034625">
    <property type="term" value="P:fatty acid elongation, monounsaturated fatty acid"/>
    <property type="evidence" value="ECO:0007669"/>
    <property type="project" value="TreeGrafter"/>
</dbReference>
<evidence type="ECO:0000256" key="9">
    <source>
        <dbReference type="ARBA" id="ARBA00023160"/>
    </source>
</evidence>
<dbReference type="GO" id="GO:0030148">
    <property type="term" value="P:sphingolipid biosynthetic process"/>
    <property type="evidence" value="ECO:0007669"/>
    <property type="project" value="TreeGrafter"/>
</dbReference>
<name>A0A0X3NKC4_SCHSO</name>
<keyword evidence="2 10" id="KW-0444">Lipid biosynthesis</keyword>
<dbReference type="InterPro" id="IPR002076">
    <property type="entry name" value="ELO_fam"/>
</dbReference>
<keyword evidence="5 10" id="KW-0276">Fatty acid metabolism</keyword>
<evidence type="ECO:0000256" key="5">
    <source>
        <dbReference type="ARBA" id="ARBA00022832"/>
    </source>
</evidence>
<reference evidence="11" key="1">
    <citation type="submission" date="2016-01" db="EMBL/GenBank/DDBJ databases">
        <title>Reference transcriptome for the parasite Schistocephalus solidus: insights into the molecular evolution of parasitism.</title>
        <authorList>
            <person name="Hebert F.O."/>
            <person name="Grambauer S."/>
            <person name="Barber I."/>
            <person name="Landry C.R."/>
            <person name="Aubin-Horth N."/>
        </authorList>
    </citation>
    <scope>NUCLEOTIDE SEQUENCE</scope>
</reference>
<keyword evidence="9 10" id="KW-0275">Fatty acid biosynthesis</keyword>
<proteinExistence type="inferred from homology"/>
<keyword evidence="3 10" id="KW-0808">Transferase</keyword>